<dbReference type="InterPro" id="IPR014169">
    <property type="entry name" value="Pal_lipo_C"/>
</dbReference>
<evidence type="ECO:0000313" key="13">
    <source>
        <dbReference type="Proteomes" id="UP001156870"/>
    </source>
</evidence>
<dbReference type="CDD" id="cd07185">
    <property type="entry name" value="OmpA_C-like"/>
    <property type="match status" value="1"/>
</dbReference>
<feature type="region of interest" description="Disordered" evidence="9">
    <location>
        <begin position="24"/>
        <end position="52"/>
    </location>
</feature>
<feature type="chain" id="PRO_5041357469" description="Peptidoglycan-associated lipoprotein" evidence="10">
    <location>
        <begin position="19"/>
        <end position="163"/>
    </location>
</feature>
<feature type="domain" description="OmpA-like" evidence="11">
    <location>
        <begin position="52"/>
        <end position="163"/>
    </location>
</feature>
<dbReference type="PRINTS" id="PR01021">
    <property type="entry name" value="OMPADOMAIN"/>
</dbReference>
<evidence type="ECO:0000256" key="1">
    <source>
        <dbReference type="ARBA" id="ARBA00022618"/>
    </source>
</evidence>
<dbReference type="RefSeq" id="WP_232592061.1">
    <property type="nucleotide sequence ID" value="NZ_BSPD01000030.1"/>
</dbReference>
<gene>
    <name evidence="8 12" type="primary">pal</name>
    <name evidence="12" type="ORF">GCM10007877_11480</name>
</gene>
<name>A0AA37T485_9GAMM</name>
<dbReference type="Pfam" id="PF00691">
    <property type="entry name" value="OmpA"/>
    <property type="match status" value="1"/>
</dbReference>
<evidence type="ECO:0000313" key="12">
    <source>
        <dbReference type="EMBL" id="GLS25434.1"/>
    </source>
</evidence>
<sequence length="163" mass="17577">MKMLKQGFGLIIFTAVLAGCSSTQTTEAPEPAPADTGAGSMGADSGSVVDEPTEPEVQLDTVFYFDFDQAILRPDARIALAGHAAELKSSPRSVRLEGHADERGSREYNMALGERRANAVRDFLVLQGVDASLIETISYGEEQPLALGMSESSWSQNRRVELK</sequence>
<keyword evidence="7 8" id="KW-0131">Cell cycle</keyword>
<evidence type="ECO:0000256" key="3">
    <source>
        <dbReference type="ARBA" id="ARBA00023136"/>
    </source>
</evidence>
<comment type="subunit">
    <text evidence="8">The Tol-Pal system is composed of five core proteins: the inner membrane proteins TolA, TolQ and TolR, the periplasmic protein TolB and the outer membrane protein Pal. They form a network linking the inner and outer membranes and the peptidoglycan layer.</text>
</comment>
<accession>A0AA37T485</accession>
<proteinExistence type="inferred from homology"/>
<dbReference type="EMBL" id="BSPD01000030">
    <property type="protein sequence ID" value="GLS25434.1"/>
    <property type="molecule type" value="Genomic_DNA"/>
</dbReference>
<organism evidence="12 13">
    <name type="scientific">Marinibactrum halimedae</name>
    <dbReference type="NCBI Taxonomy" id="1444977"/>
    <lineage>
        <taxon>Bacteria</taxon>
        <taxon>Pseudomonadati</taxon>
        <taxon>Pseudomonadota</taxon>
        <taxon>Gammaproteobacteria</taxon>
        <taxon>Cellvibrionales</taxon>
        <taxon>Cellvibrionaceae</taxon>
        <taxon>Marinibactrum</taxon>
    </lineage>
</organism>
<keyword evidence="2 8" id="KW-0732">Signal</keyword>
<evidence type="ECO:0000256" key="4">
    <source>
        <dbReference type="ARBA" id="ARBA00023139"/>
    </source>
</evidence>
<evidence type="ECO:0000259" key="11">
    <source>
        <dbReference type="PROSITE" id="PS51123"/>
    </source>
</evidence>
<keyword evidence="3 8" id="KW-0472">Membrane</keyword>
<dbReference type="PROSITE" id="PS01068">
    <property type="entry name" value="OMPA_1"/>
    <property type="match status" value="1"/>
</dbReference>
<evidence type="ECO:0000256" key="5">
    <source>
        <dbReference type="ARBA" id="ARBA00023237"/>
    </source>
</evidence>
<keyword evidence="6 8" id="KW-0449">Lipoprotein</keyword>
<dbReference type="AlphaFoldDB" id="A0AA37T485"/>
<keyword evidence="13" id="KW-1185">Reference proteome</keyword>
<dbReference type="PANTHER" id="PTHR30329:SF21">
    <property type="entry name" value="LIPOPROTEIN YIAD-RELATED"/>
    <property type="match status" value="1"/>
</dbReference>
<dbReference type="GO" id="GO:0009279">
    <property type="term" value="C:cell outer membrane"/>
    <property type="evidence" value="ECO:0007669"/>
    <property type="project" value="UniProtKB-SubCell"/>
</dbReference>
<dbReference type="PROSITE" id="PS51123">
    <property type="entry name" value="OMPA_2"/>
    <property type="match status" value="1"/>
</dbReference>
<dbReference type="PANTHER" id="PTHR30329">
    <property type="entry name" value="STATOR ELEMENT OF FLAGELLAR MOTOR COMPLEX"/>
    <property type="match status" value="1"/>
</dbReference>
<feature type="signal peptide" evidence="10">
    <location>
        <begin position="1"/>
        <end position="18"/>
    </location>
</feature>
<evidence type="ECO:0000256" key="10">
    <source>
        <dbReference type="SAM" id="SignalP"/>
    </source>
</evidence>
<dbReference type="InterPro" id="IPR036737">
    <property type="entry name" value="OmpA-like_sf"/>
</dbReference>
<dbReference type="InterPro" id="IPR006665">
    <property type="entry name" value="OmpA-like"/>
</dbReference>
<dbReference type="NCBIfam" id="TIGR02802">
    <property type="entry name" value="Pal_lipo"/>
    <property type="match status" value="1"/>
</dbReference>
<evidence type="ECO:0000256" key="9">
    <source>
        <dbReference type="SAM" id="MobiDB-lite"/>
    </source>
</evidence>
<keyword evidence="5 8" id="KW-0998">Cell outer membrane</keyword>
<dbReference type="InterPro" id="IPR050330">
    <property type="entry name" value="Bact_OuterMem_StrucFunc"/>
</dbReference>
<comment type="function">
    <text evidence="8">Part of the Tol-Pal system, which plays a role in outer membrane invagination during cell division and is important for maintaining outer membrane integrity.</text>
</comment>
<evidence type="ECO:0000256" key="2">
    <source>
        <dbReference type="ARBA" id="ARBA00022729"/>
    </source>
</evidence>
<dbReference type="InterPro" id="IPR039001">
    <property type="entry name" value="Pal"/>
</dbReference>
<dbReference type="InterPro" id="IPR006690">
    <property type="entry name" value="OMPA-like_CS"/>
</dbReference>
<evidence type="ECO:0000256" key="6">
    <source>
        <dbReference type="ARBA" id="ARBA00023288"/>
    </source>
</evidence>
<reference evidence="12 13" key="1">
    <citation type="journal article" date="2014" name="Int. J. Syst. Evol. Microbiol.">
        <title>Complete genome sequence of Corynebacterium casei LMG S-19264T (=DSM 44701T), isolated from a smear-ripened cheese.</title>
        <authorList>
            <consortium name="US DOE Joint Genome Institute (JGI-PGF)"/>
            <person name="Walter F."/>
            <person name="Albersmeier A."/>
            <person name="Kalinowski J."/>
            <person name="Ruckert C."/>
        </authorList>
    </citation>
    <scope>NUCLEOTIDE SEQUENCE [LARGE SCALE GENOMIC DNA]</scope>
    <source>
        <strain evidence="12 13">NBRC 110095</strain>
    </source>
</reference>
<dbReference type="PROSITE" id="PS51257">
    <property type="entry name" value="PROKAR_LIPOPROTEIN"/>
    <property type="match status" value="1"/>
</dbReference>
<dbReference type="Proteomes" id="UP001156870">
    <property type="component" value="Unassembled WGS sequence"/>
</dbReference>
<evidence type="ECO:0000256" key="7">
    <source>
        <dbReference type="ARBA" id="ARBA00023306"/>
    </source>
</evidence>
<keyword evidence="4 8" id="KW-0564">Palmitate</keyword>
<dbReference type="GO" id="GO:0051301">
    <property type="term" value="P:cell division"/>
    <property type="evidence" value="ECO:0007669"/>
    <property type="project" value="UniProtKB-UniRule"/>
</dbReference>
<keyword evidence="1 8" id="KW-0132">Cell division</keyword>
<comment type="similarity">
    <text evidence="8">Belongs to the Pal lipoprotein family.</text>
</comment>
<dbReference type="InterPro" id="IPR006664">
    <property type="entry name" value="OMP_bac"/>
</dbReference>
<evidence type="ECO:0000256" key="8">
    <source>
        <dbReference type="HAMAP-Rule" id="MF_02204"/>
    </source>
</evidence>
<dbReference type="HAMAP" id="MF_02204">
    <property type="entry name" value="Pal"/>
    <property type="match status" value="1"/>
</dbReference>
<dbReference type="SUPFAM" id="SSF103088">
    <property type="entry name" value="OmpA-like"/>
    <property type="match status" value="1"/>
</dbReference>
<protein>
    <recommendedName>
        <fullName evidence="8">Peptidoglycan-associated lipoprotein</fullName>
        <shortName evidence="8">PAL</shortName>
    </recommendedName>
</protein>
<comment type="caution">
    <text evidence="12">The sequence shown here is derived from an EMBL/GenBank/DDBJ whole genome shotgun (WGS) entry which is preliminary data.</text>
</comment>
<comment type="subcellular location">
    <subcellularLocation>
        <location evidence="8">Cell outer membrane</location>
        <topology evidence="8">Lipid-anchor</topology>
    </subcellularLocation>
</comment>
<dbReference type="Gene3D" id="3.30.1330.60">
    <property type="entry name" value="OmpA-like domain"/>
    <property type="match status" value="1"/>
</dbReference>